<dbReference type="RefSeq" id="XP_024752312.1">
    <property type="nucleotide sequence ID" value="XM_024893288.1"/>
</dbReference>
<protein>
    <submittedName>
        <fullName evidence="2">Uncharacterized protein</fullName>
    </submittedName>
</protein>
<dbReference type="GeneID" id="36601406"/>
<dbReference type="Proteomes" id="UP000241546">
    <property type="component" value="Unassembled WGS sequence"/>
</dbReference>
<evidence type="ECO:0000313" key="2">
    <source>
        <dbReference type="EMBL" id="PTB68992.1"/>
    </source>
</evidence>
<organism evidence="2 3">
    <name type="scientific">Trichoderma citrinoviride</name>
    <dbReference type="NCBI Taxonomy" id="58853"/>
    <lineage>
        <taxon>Eukaryota</taxon>
        <taxon>Fungi</taxon>
        <taxon>Dikarya</taxon>
        <taxon>Ascomycota</taxon>
        <taxon>Pezizomycotina</taxon>
        <taxon>Sordariomycetes</taxon>
        <taxon>Hypocreomycetidae</taxon>
        <taxon>Hypocreales</taxon>
        <taxon>Hypocreaceae</taxon>
        <taxon>Trichoderma</taxon>
    </lineage>
</organism>
<dbReference type="AlphaFoldDB" id="A0A2T4BI44"/>
<feature type="compositionally biased region" description="Basic and acidic residues" evidence="1">
    <location>
        <begin position="79"/>
        <end position="91"/>
    </location>
</feature>
<dbReference type="EMBL" id="KZ680209">
    <property type="protein sequence ID" value="PTB68992.1"/>
    <property type="molecule type" value="Genomic_DNA"/>
</dbReference>
<evidence type="ECO:0000256" key="1">
    <source>
        <dbReference type="SAM" id="MobiDB-lite"/>
    </source>
</evidence>
<gene>
    <name evidence="2" type="ORF">BBK36DRAFT_1139080</name>
</gene>
<proteinExistence type="predicted"/>
<feature type="region of interest" description="Disordered" evidence="1">
    <location>
        <begin position="70"/>
        <end position="114"/>
    </location>
</feature>
<accession>A0A2T4BI44</accession>
<evidence type="ECO:0000313" key="3">
    <source>
        <dbReference type="Proteomes" id="UP000241546"/>
    </source>
</evidence>
<reference evidence="3" key="1">
    <citation type="submission" date="2016-07" db="EMBL/GenBank/DDBJ databases">
        <title>Multiple horizontal gene transfer events from other fungi enriched the ability of initially mycotrophic Trichoderma (Ascomycota) to feed on dead plant biomass.</title>
        <authorList>
            <consortium name="DOE Joint Genome Institute"/>
            <person name="Atanasova L."/>
            <person name="Chenthamara K."/>
            <person name="Zhang J."/>
            <person name="Grujic M."/>
            <person name="Henrissat B."/>
            <person name="Kuo A."/>
            <person name="Aerts A."/>
            <person name="Salamov A."/>
            <person name="Lipzen A."/>
            <person name="Labutti K."/>
            <person name="Barry K."/>
            <person name="Miao Y."/>
            <person name="Rahimi M.J."/>
            <person name="Shen Q."/>
            <person name="Grigoriev I.V."/>
            <person name="Kubicek C.P."/>
            <person name="Druzhinina I.S."/>
        </authorList>
    </citation>
    <scope>NUCLEOTIDE SEQUENCE [LARGE SCALE GENOMIC DNA]</scope>
    <source>
        <strain evidence="3">TUCIM 6016</strain>
    </source>
</reference>
<keyword evidence="3" id="KW-1185">Reference proteome</keyword>
<sequence length="114" mass="12496">MAIVLLQCGGVVNTAILSLVPAAEAWLSMAIKSRLAAAWPYMYKLSISRHVATHHEAELVSSRRQLASGVNIDKLPPSPREKRALDTEPKHPCVFQSQTRGPMRSPPLAQCLAR</sequence>
<name>A0A2T4BI44_9HYPO</name>